<feature type="domain" description="LUD" evidence="2">
    <location>
        <begin position="50"/>
        <end position="233"/>
    </location>
</feature>
<organism evidence="3 4">
    <name type="scientific">Pontibacillus litoralis JSM 072002</name>
    <dbReference type="NCBI Taxonomy" id="1385512"/>
    <lineage>
        <taxon>Bacteria</taxon>
        <taxon>Bacillati</taxon>
        <taxon>Bacillota</taxon>
        <taxon>Bacilli</taxon>
        <taxon>Bacillales</taxon>
        <taxon>Bacillaceae</taxon>
        <taxon>Pontibacillus</taxon>
    </lineage>
</organism>
<dbReference type="EMBL" id="AVPG01000021">
    <property type="protein sequence ID" value="KGX85588.1"/>
    <property type="molecule type" value="Genomic_DNA"/>
</dbReference>
<evidence type="ECO:0000313" key="3">
    <source>
        <dbReference type="EMBL" id="KGX85588.1"/>
    </source>
</evidence>
<reference evidence="3 4" key="1">
    <citation type="submission" date="2013-08" db="EMBL/GenBank/DDBJ databases">
        <authorList>
            <person name="Huang J."/>
            <person name="Wang G."/>
        </authorList>
    </citation>
    <scope>NUCLEOTIDE SEQUENCE [LARGE SCALE GENOMIC DNA]</scope>
    <source>
        <strain evidence="3 4">JSM 072002</strain>
    </source>
</reference>
<dbReference type="eggNOG" id="COG1556">
    <property type="taxonomic scope" value="Bacteria"/>
</dbReference>
<dbReference type="SUPFAM" id="SSF100950">
    <property type="entry name" value="NagB/RpiA/CoA transferase-like"/>
    <property type="match status" value="1"/>
</dbReference>
<comment type="caution">
    <text evidence="3">The sequence shown here is derived from an EMBL/GenBank/DDBJ whole genome shotgun (WGS) entry which is preliminary data.</text>
</comment>
<gene>
    <name evidence="1" type="primary">lutC</name>
    <name evidence="3" type="ORF">N784_08750</name>
</gene>
<dbReference type="InterPro" id="IPR024185">
    <property type="entry name" value="FTHF_cligase-like_sf"/>
</dbReference>
<dbReference type="PANTHER" id="PTHR43682">
    <property type="entry name" value="LACTATE UTILIZATION PROTEIN C"/>
    <property type="match status" value="1"/>
</dbReference>
<dbReference type="OrthoDB" id="9794157at2"/>
<evidence type="ECO:0000259" key="2">
    <source>
        <dbReference type="Pfam" id="PF02589"/>
    </source>
</evidence>
<dbReference type="AlphaFoldDB" id="A0A0A5G377"/>
<dbReference type="Gene3D" id="3.40.50.10420">
    <property type="entry name" value="NagB/RpiA/CoA transferase-like"/>
    <property type="match status" value="1"/>
</dbReference>
<accession>A0A0A5G377</accession>
<sequence length="236" mass="25935">MSIQNREAFLNNVASKLGRNRLTEPVERPTYSVQPQWRVFAGQSQDELVNRLEEQCEKIHTVMKRTTLENLNATLTAALEDYNGQSIVAAKDERNEQFGLSSYYASLKEQGKDVHVWDVSKGKENIAIAEKADVGITFSDITLAESGTVTLFNNKGNGRSISLLPQTYIAVIPKSTIVPRMSGAGKHIHEANQEGHDVSSCVSFITGPSNSADIEMNLIVGVHGPVKATYIVVEDM</sequence>
<dbReference type="InterPro" id="IPR037171">
    <property type="entry name" value="NagB/RpiA_transferase-like"/>
</dbReference>
<keyword evidence="4" id="KW-1185">Reference proteome</keyword>
<evidence type="ECO:0000256" key="1">
    <source>
        <dbReference type="HAMAP-Rule" id="MF_02104"/>
    </source>
</evidence>
<dbReference type="STRING" id="1385512.N784_08750"/>
<comment type="similarity">
    <text evidence="1">Belongs to the LutC/YkgG family.</text>
</comment>
<dbReference type="Pfam" id="PF02589">
    <property type="entry name" value="LUD_dom"/>
    <property type="match status" value="1"/>
</dbReference>
<evidence type="ECO:0000313" key="4">
    <source>
        <dbReference type="Proteomes" id="UP000030401"/>
    </source>
</evidence>
<dbReference type="Proteomes" id="UP000030401">
    <property type="component" value="Unassembled WGS sequence"/>
</dbReference>
<dbReference type="GO" id="GO:0006089">
    <property type="term" value="P:lactate metabolic process"/>
    <property type="evidence" value="ECO:0007669"/>
    <property type="project" value="UniProtKB-UniRule"/>
</dbReference>
<dbReference type="InterPro" id="IPR003741">
    <property type="entry name" value="LUD_dom"/>
</dbReference>
<dbReference type="RefSeq" id="WP_036835348.1">
    <property type="nucleotide sequence ID" value="NZ_AVPG01000021.1"/>
</dbReference>
<dbReference type="HAMAP" id="MF_02104">
    <property type="entry name" value="LutC"/>
    <property type="match status" value="1"/>
</dbReference>
<dbReference type="PANTHER" id="PTHR43682:SF1">
    <property type="entry name" value="LACTATE UTILIZATION PROTEIN C"/>
    <property type="match status" value="1"/>
</dbReference>
<proteinExistence type="inferred from homology"/>
<comment type="function">
    <text evidence="1">Is involved in L-lactate degradation and allows cells to grow with lactate as the sole carbon source.</text>
</comment>
<name>A0A0A5G377_9BACI</name>
<protein>
    <recommendedName>
        <fullName evidence="1">Lactate utilization protein C</fullName>
    </recommendedName>
</protein>
<dbReference type="InterPro" id="IPR022823">
    <property type="entry name" value="LutC"/>
</dbReference>